<reference evidence="1" key="1">
    <citation type="submission" date="2021-04" db="EMBL/GenBank/DDBJ databases">
        <title>Genomic characterization of endocarditis-associated Neisseria elongata subsp. nitroreducens.</title>
        <authorList>
            <person name="Schorner M."/>
            <person name="Passarelli-Araujo H."/>
            <person name="Scheffer M."/>
            <person name="Barazzetti F."/>
            <person name="Martins J."/>
            <person name="Machado H."/>
            <person name="Palmeiro J."/>
            <person name="Bazzo M."/>
        </authorList>
    </citation>
    <scope>NUCLEOTIDE SEQUENCE</scope>
    <source>
        <strain evidence="1">Nel_M001</strain>
    </source>
</reference>
<dbReference type="NCBIfam" id="NF047539">
    <property type="entry name" value="XAC2610_fam"/>
    <property type="match status" value="1"/>
</dbReference>
<evidence type="ECO:0000313" key="3">
    <source>
        <dbReference type="Proteomes" id="UP000708805"/>
    </source>
</evidence>
<proteinExistence type="predicted"/>
<evidence type="ECO:0000313" key="1">
    <source>
        <dbReference type="EMBL" id="MBS9339411.1"/>
    </source>
</evidence>
<sequence length="224" mass="24986">MALGAYAETLPLSKLPQGWQGGIEVQCRKGFCSGEGAVLLQINGRKHRLPADFFTFSPRPDSGNTPTPDPITVDDFNFDGRPDIAVPRGQQGPYGSWSDDIYLQTEDGNLLKSQELSELSDYYMGTPEIDRKRKLLIVYGKSGAAIHYTAHFRVAADGSLQQVYQRDDIHGGCKRQTGIKIEETTISANGKQHTRTHCLTEAQYEKQIKRDLEETRPRRSGNAK</sequence>
<name>A0A9X0ZQD6_NEIEL</name>
<dbReference type="InterPro" id="IPR058087">
    <property type="entry name" value="XAC2610_dom"/>
</dbReference>
<dbReference type="EMBL" id="JAGJWT010000001">
    <property type="protein sequence ID" value="MBS9339411.1"/>
    <property type="molecule type" value="Genomic_DNA"/>
</dbReference>
<gene>
    <name evidence="1" type="ORF">J8641_00865</name>
    <name evidence="2" type="ORF">J8641_02120</name>
</gene>
<dbReference type="AlphaFoldDB" id="A0A9X0ZQD6"/>
<comment type="caution">
    <text evidence="1">The sequence shown here is derived from an EMBL/GenBank/DDBJ whole genome shotgun (WGS) entry which is preliminary data.</text>
</comment>
<protein>
    <submittedName>
        <fullName evidence="1">VCBS repeat-containing protein</fullName>
    </submittedName>
</protein>
<dbReference type="EMBL" id="JAGJWT010000001">
    <property type="protein sequence ID" value="MBS9339635.1"/>
    <property type="molecule type" value="Genomic_DNA"/>
</dbReference>
<accession>A0A9X0ZQD6</accession>
<dbReference type="Proteomes" id="UP000708805">
    <property type="component" value="Unassembled WGS sequence"/>
</dbReference>
<evidence type="ECO:0000313" key="2">
    <source>
        <dbReference type="EMBL" id="MBS9339635.1"/>
    </source>
</evidence>
<organism evidence="1 3">
    <name type="scientific">Neisseria elongata subsp. nitroreducens</name>
    <dbReference type="NCBI Taxonomy" id="90367"/>
    <lineage>
        <taxon>Bacteria</taxon>
        <taxon>Pseudomonadati</taxon>
        <taxon>Pseudomonadota</taxon>
        <taxon>Betaproteobacteria</taxon>
        <taxon>Neisseriales</taxon>
        <taxon>Neisseriaceae</taxon>
        <taxon>Neisseria</taxon>
    </lineage>
</organism>